<evidence type="ECO:0000313" key="2">
    <source>
        <dbReference type="EMBL" id="CAD8129751.1"/>
    </source>
</evidence>
<organism evidence="2 3">
    <name type="scientific">Paramecium sonneborni</name>
    <dbReference type="NCBI Taxonomy" id="65129"/>
    <lineage>
        <taxon>Eukaryota</taxon>
        <taxon>Sar</taxon>
        <taxon>Alveolata</taxon>
        <taxon>Ciliophora</taxon>
        <taxon>Intramacronucleata</taxon>
        <taxon>Oligohymenophorea</taxon>
        <taxon>Peniculida</taxon>
        <taxon>Parameciidae</taxon>
        <taxon>Paramecium</taxon>
    </lineage>
</organism>
<evidence type="ECO:0000256" key="1">
    <source>
        <dbReference type="SAM" id="Phobius"/>
    </source>
</evidence>
<accession>A0A8S1RM88</accession>
<keyword evidence="3" id="KW-1185">Reference proteome</keyword>
<name>A0A8S1RM88_9CILI</name>
<comment type="caution">
    <text evidence="2">The sequence shown here is derived from an EMBL/GenBank/DDBJ whole genome shotgun (WGS) entry which is preliminary data.</text>
</comment>
<feature type="transmembrane region" description="Helical" evidence="1">
    <location>
        <begin position="134"/>
        <end position="157"/>
    </location>
</feature>
<keyword evidence="1" id="KW-1133">Transmembrane helix</keyword>
<reference evidence="2" key="1">
    <citation type="submission" date="2021-01" db="EMBL/GenBank/DDBJ databases">
        <authorList>
            <consortium name="Genoscope - CEA"/>
            <person name="William W."/>
        </authorList>
    </citation>
    <scope>NUCLEOTIDE SEQUENCE</scope>
</reference>
<gene>
    <name evidence="2" type="ORF">PSON_ATCC_30995.1.T2420009</name>
</gene>
<keyword evidence="1" id="KW-0472">Membrane</keyword>
<dbReference type="Proteomes" id="UP000692954">
    <property type="component" value="Unassembled WGS sequence"/>
</dbReference>
<dbReference type="EMBL" id="CAJJDN010000242">
    <property type="protein sequence ID" value="CAD8129751.1"/>
    <property type="molecule type" value="Genomic_DNA"/>
</dbReference>
<protein>
    <recommendedName>
        <fullName evidence="4">Transmembrane protein</fullName>
    </recommendedName>
</protein>
<evidence type="ECO:0008006" key="4">
    <source>
        <dbReference type="Google" id="ProtNLM"/>
    </source>
</evidence>
<keyword evidence="1" id="KW-0812">Transmembrane</keyword>
<proteinExistence type="predicted"/>
<evidence type="ECO:0000313" key="3">
    <source>
        <dbReference type="Proteomes" id="UP000692954"/>
    </source>
</evidence>
<sequence length="197" mass="23727">MNQAGMRLMNTFMILQQRIILNPELWFIDNFFEKADKLDIQNFYNQQQTDSDCFTYMKLGFIGSRKQAKNFLGKHSQQSHLCKFSRFYSQNSVLQFQISFFSQLKLSFIRIYSQYRMQLANLLKQMLKKLCHQYFEILCTLQFVILSSVASIFQVVIQYMTFQKLFNETIQIFLQYFKLMASQFFKRKFEFSTTDLS</sequence>
<dbReference type="AlphaFoldDB" id="A0A8S1RM88"/>